<evidence type="ECO:0000313" key="3">
    <source>
        <dbReference type="EMBL" id="KAF9329815.1"/>
    </source>
</evidence>
<protein>
    <submittedName>
        <fullName evidence="3">Uncharacterized protein</fullName>
    </submittedName>
</protein>
<dbReference type="AlphaFoldDB" id="A0A9P5SLX8"/>
<proteinExistence type="predicted"/>
<evidence type="ECO:0000256" key="2">
    <source>
        <dbReference type="SAM" id="Phobius"/>
    </source>
</evidence>
<feature type="region of interest" description="Disordered" evidence="1">
    <location>
        <begin position="331"/>
        <end position="402"/>
    </location>
</feature>
<keyword evidence="2" id="KW-0812">Transmembrane</keyword>
<feature type="region of interest" description="Disordered" evidence="1">
    <location>
        <begin position="117"/>
        <end position="149"/>
    </location>
</feature>
<feature type="compositionally biased region" description="Low complexity" evidence="1">
    <location>
        <begin position="367"/>
        <end position="382"/>
    </location>
</feature>
<name>A0A9P5SLX8_9FUNG</name>
<keyword evidence="2" id="KW-1133">Transmembrane helix</keyword>
<feature type="compositionally biased region" description="Acidic residues" evidence="1">
    <location>
        <begin position="494"/>
        <end position="511"/>
    </location>
</feature>
<evidence type="ECO:0000313" key="4">
    <source>
        <dbReference type="Proteomes" id="UP000696485"/>
    </source>
</evidence>
<accession>A0A9P5SLX8</accession>
<comment type="caution">
    <text evidence="3">The sequence shown here is derived from an EMBL/GenBank/DDBJ whole genome shotgun (WGS) entry which is preliminary data.</text>
</comment>
<feature type="region of interest" description="Disordered" evidence="1">
    <location>
        <begin position="476"/>
        <end position="519"/>
    </location>
</feature>
<feature type="region of interest" description="Disordered" evidence="1">
    <location>
        <begin position="258"/>
        <end position="305"/>
    </location>
</feature>
<organism evidence="3 4">
    <name type="scientific">Podila minutissima</name>
    <dbReference type="NCBI Taxonomy" id="64525"/>
    <lineage>
        <taxon>Eukaryota</taxon>
        <taxon>Fungi</taxon>
        <taxon>Fungi incertae sedis</taxon>
        <taxon>Mucoromycota</taxon>
        <taxon>Mortierellomycotina</taxon>
        <taxon>Mortierellomycetes</taxon>
        <taxon>Mortierellales</taxon>
        <taxon>Mortierellaceae</taxon>
        <taxon>Podila</taxon>
    </lineage>
</organism>
<feature type="compositionally biased region" description="Basic and acidic residues" evidence="1">
    <location>
        <begin position="282"/>
        <end position="291"/>
    </location>
</feature>
<reference evidence="3" key="1">
    <citation type="journal article" date="2020" name="Fungal Divers.">
        <title>Resolving the Mortierellaceae phylogeny through synthesis of multi-gene phylogenetics and phylogenomics.</title>
        <authorList>
            <person name="Vandepol N."/>
            <person name="Liber J."/>
            <person name="Desiro A."/>
            <person name="Na H."/>
            <person name="Kennedy M."/>
            <person name="Barry K."/>
            <person name="Grigoriev I.V."/>
            <person name="Miller A.N."/>
            <person name="O'Donnell K."/>
            <person name="Stajich J.E."/>
            <person name="Bonito G."/>
        </authorList>
    </citation>
    <scope>NUCLEOTIDE SEQUENCE</scope>
    <source>
        <strain evidence="3">NVP1</strain>
    </source>
</reference>
<feature type="transmembrane region" description="Helical" evidence="2">
    <location>
        <begin position="6"/>
        <end position="26"/>
    </location>
</feature>
<keyword evidence="2" id="KW-0472">Membrane</keyword>
<feature type="compositionally biased region" description="Basic residues" evidence="1">
    <location>
        <begin position="269"/>
        <end position="281"/>
    </location>
</feature>
<dbReference type="EMBL" id="JAAAUY010000445">
    <property type="protein sequence ID" value="KAF9329815.1"/>
    <property type="molecule type" value="Genomic_DNA"/>
</dbReference>
<feature type="compositionally biased region" description="Low complexity" evidence="1">
    <location>
        <begin position="331"/>
        <end position="340"/>
    </location>
</feature>
<sequence length="532" mass="57870">MAEVGMYVAIALGSSVLLGVCVGILYHRHQQDLKELWQQEQIIRDRFQLVAENNLPPFYIDHELDPVAIYEHELPPDVVPAAEPILIQSSSENVIPPEEDPLMSSPAFIRGLSAPRMPSLNQASESNTATTTQATQETLASVSSSGQDSLSLPIEGLPVQTFGPSSSTTSFTLPTSPEAAMVAAPMSPNTPITHEELMTLAQLPPPPSYDVPNRIVNQSPMMEFSFSFGSPHSSASTTFPERILTPSAPIDYFTQRARSHTFSHPSSAPHHRHVYHRHQHHHSESQVRHQQQEASLPQTPRYSLEFPSHIPHELHLQQYQQARASSFVTSSSSSSTAFSTPHVDASSPHMLQSRSFSQPGSGFYHQSSAAASSETLALGGSSRRARQTPAGARGRSSTIGESSKLLIQRMQSLWRKTSGRTSGAMPSSAALAEFHQDVPQELSQGLGLSLGDENNMPASSSNQQDVEEVVVVLVPEEDDEEVDVASSSASTLSPEEEEEDKVSSNDEDDIEAASASFEDRMHMHMAMPLAVS</sequence>
<feature type="compositionally biased region" description="Polar residues" evidence="1">
    <location>
        <begin position="349"/>
        <end position="366"/>
    </location>
</feature>
<gene>
    <name evidence="3" type="ORF">BG006_007158</name>
</gene>
<keyword evidence="4" id="KW-1185">Reference proteome</keyword>
<feature type="compositionally biased region" description="Low complexity" evidence="1">
    <location>
        <begin position="121"/>
        <end position="149"/>
    </location>
</feature>
<evidence type="ECO:0000256" key="1">
    <source>
        <dbReference type="SAM" id="MobiDB-lite"/>
    </source>
</evidence>
<dbReference type="Proteomes" id="UP000696485">
    <property type="component" value="Unassembled WGS sequence"/>
</dbReference>
<feature type="region of interest" description="Disordered" evidence="1">
    <location>
        <begin position="445"/>
        <end position="464"/>
    </location>
</feature>